<reference evidence="1" key="1">
    <citation type="submission" date="2017-10" db="EMBL/GenBank/DDBJ databases">
        <title>Chryseobacterium sp. B5 is a hydrocarbonoclastic and plant growth promoting bacterium.</title>
        <authorList>
            <person name="Thijs S."/>
            <person name="Gkorezis P."/>
            <person name="Van Hamme J."/>
        </authorList>
    </citation>
    <scope>NUCLEOTIDE SEQUENCE</scope>
    <source>
        <strain evidence="1">B5</strain>
    </source>
</reference>
<comment type="caution">
    <text evidence="1">The sequence shown here is derived from an EMBL/GenBank/DDBJ whole genome shotgun (WGS) entry which is preliminary data.</text>
</comment>
<gene>
    <name evidence="1" type="ORF">CTI11_04925</name>
</gene>
<sequence length="78" mass="8623">MKEHPPFGTAPIRCGRTRCSWRGYETDLNKVPSTIGGLRCTSIACPTCGCDSYSFMTVGEIQAWERKQRAQAQQKGPA</sequence>
<protein>
    <submittedName>
        <fullName evidence="1">Uncharacterized protein</fullName>
    </submittedName>
</protein>
<proteinExistence type="predicted"/>
<name>A0A2G7TA49_9FLAO</name>
<dbReference type="EMBL" id="PEKC01000011">
    <property type="protein sequence ID" value="PII36788.1"/>
    <property type="molecule type" value="Genomic_DNA"/>
</dbReference>
<dbReference type="AlphaFoldDB" id="A0A2G7TA49"/>
<evidence type="ECO:0000313" key="1">
    <source>
        <dbReference type="EMBL" id="PII36788.1"/>
    </source>
</evidence>
<accession>A0A2G7TA49</accession>
<organism evidence="1">
    <name type="scientific">Chryseobacterium sp. B5</name>
    <dbReference type="NCBI Taxonomy" id="2050562"/>
    <lineage>
        <taxon>Bacteria</taxon>
        <taxon>Pseudomonadati</taxon>
        <taxon>Bacteroidota</taxon>
        <taxon>Flavobacteriia</taxon>
        <taxon>Flavobacteriales</taxon>
        <taxon>Weeksellaceae</taxon>
        <taxon>Chryseobacterium group</taxon>
        <taxon>Chryseobacterium</taxon>
    </lineage>
</organism>